<evidence type="ECO:0000313" key="3">
    <source>
        <dbReference type="Proteomes" id="UP000244336"/>
    </source>
</evidence>
<gene>
    <name evidence="2" type="ORF">GQ55_6G038400</name>
</gene>
<dbReference type="CDD" id="cd00121">
    <property type="entry name" value="MATH"/>
    <property type="match status" value="1"/>
</dbReference>
<protein>
    <recommendedName>
        <fullName evidence="4">MATH domain-containing protein</fullName>
    </recommendedName>
</protein>
<dbReference type="InterPro" id="IPR002083">
    <property type="entry name" value="MATH/TRAF_dom"/>
</dbReference>
<dbReference type="AlphaFoldDB" id="A0A2T7D3K8"/>
<name>A0A2T7D3K8_9POAL</name>
<dbReference type="OrthoDB" id="691578at2759"/>
<feature type="compositionally biased region" description="Pro residues" evidence="1">
    <location>
        <begin position="76"/>
        <end position="92"/>
    </location>
</feature>
<dbReference type="EMBL" id="CM009754">
    <property type="protein sequence ID" value="PUZ50174.1"/>
    <property type="molecule type" value="Genomic_DNA"/>
</dbReference>
<proteinExistence type="predicted"/>
<evidence type="ECO:0008006" key="4">
    <source>
        <dbReference type="Google" id="ProtNLM"/>
    </source>
</evidence>
<dbReference type="Gramene" id="PUZ50174">
    <property type="protein sequence ID" value="PUZ50174"/>
    <property type="gene ID" value="GQ55_6G038400"/>
</dbReference>
<reference evidence="2 3" key="1">
    <citation type="submission" date="2018-04" db="EMBL/GenBank/DDBJ databases">
        <title>WGS assembly of Panicum hallii var. hallii HAL2.</title>
        <authorList>
            <person name="Lovell J."/>
            <person name="Jenkins J."/>
            <person name="Lowry D."/>
            <person name="Mamidi S."/>
            <person name="Sreedasyam A."/>
            <person name="Weng X."/>
            <person name="Barry K."/>
            <person name="Bonette J."/>
            <person name="Campitelli B."/>
            <person name="Daum C."/>
            <person name="Gordon S."/>
            <person name="Gould B."/>
            <person name="Lipzen A."/>
            <person name="MacQueen A."/>
            <person name="Palacio-Mejia J."/>
            <person name="Plott C."/>
            <person name="Shakirov E."/>
            <person name="Shu S."/>
            <person name="Yoshinaga Y."/>
            <person name="Zane M."/>
            <person name="Rokhsar D."/>
            <person name="Grimwood J."/>
            <person name="Schmutz J."/>
            <person name="Juenger T."/>
        </authorList>
    </citation>
    <scope>NUCLEOTIDE SEQUENCE [LARGE SCALE GENOMIC DNA]</scope>
    <source>
        <strain evidence="3">cv. HAL2</strain>
    </source>
</reference>
<accession>A0A2T7D3K8</accession>
<evidence type="ECO:0000313" key="2">
    <source>
        <dbReference type="EMBL" id="PUZ50174.1"/>
    </source>
</evidence>
<organism evidence="2 3">
    <name type="scientific">Panicum hallii var. hallii</name>
    <dbReference type="NCBI Taxonomy" id="1504633"/>
    <lineage>
        <taxon>Eukaryota</taxon>
        <taxon>Viridiplantae</taxon>
        <taxon>Streptophyta</taxon>
        <taxon>Embryophyta</taxon>
        <taxon>Tracheophyta</taxon>
        <taxon>Spermatophyta</taxon>
        <taxon>Magnoliopsida</taxon>
        <taxon>Liliopsida</taxon>
        <taxon>Poales</taxon>
        <taxon>Poaceae</taxon>
        <taxon>PACMAD clade</taxon>
        <taxon>Panicoideae</taxon>
        <taxon>Panicodae</taxon>
        <taxon>Paniceae</taxon>
        <taxon>Panicinae</taxon>
        <taxon>Panicum</taxon>
        <taxon>Panicum sect. Panicum</taxon>
    </lineage>
</organism>
<feature type="compositionally biased region" description="Low complexity" evidence="1">
    <location>
        <begin position="165"/>
        <end position="188"/>
    </location>
</feature>
<sequence length="233" mass="23977">MSAAQPLLSAAVRQLSRSAYGVVAAPARGFQVFRIDGYSWTKTLPAGERISSGQFVVGGRGWHIATTPTARTAPGTPTPTPSPSSSGSPPPTRRSACGRSTSSACSTPPATPRTSSPLRRASSPPPAAATTVITAKATATTRRRTASASASPTSSPRSWTGAARPCSGTTASPSAATSASRSSASWPSRQRRVTTPGDRTTAAAARAAGDMEYIRTSLAKNRRAWSIRPPENL</sequence>
<feature type="region of interest" description="Disordered" evidence="1">
    <location>
        <begin position="66"/>
        <end position="207"/>
    </location>
</feature>
<dbReference type="SUPFAM" id="SSF49599">
    <property type="entry name" value="TRAF domain-like"/>
    <property type="match status" value="1"/>
</dbReference>
<feature type="compositionally biased region" description="Low complexity" evidence="1">
    <location>
        <begin position="66"/>
        <end position="75"/>
    </location>
</feature>
<evidence type="ECO:0000256" key="1">
    <source>
        <dbReference type="SAM" id="MobiDB-lite"/>
    </source>
</evidence>
<dbReference type="Proteomes" id="UP000244336">
    <property type="component" value="Chromosome 6"/>
</dbReference>
<feature type="compositionally biased region" description="Low complexity" evidence="1">
    <location>
        <begin position="197"/>
        <end position="207"/>
    </location>
</feature>
<keyword evidence="3" id="KW-1185">Reference proteome</keyword>
<feature type="compositionally biased region" description="Low complexity" evidence="1">
    <location>
        <begin position="93"/>
        <end position="158"/>
    </location>
</feature>